<dbReference type="InterPro" id="IPR013785">
    <property type="entry name" value="Aldolase_TIM"/>
</dbReference>
<comment type="subunit">
    <text evidence="3 9">Tetramer of two alpha and two beta chains.</text>
</comment>
<proteinExistence type="inferred from homology"/>
<dbReference type="PANTHER" id="PTHR43406:SF1">
    <property type="entry name" value="TRYPTOPHAN SYNTHASE ALPHA CHAIN, CHLOROPLASTIC"/>
    <property type="match status" value="1"/>
</dbReference>
<evidence type="ECO:0000256" key="6">
    <source>
        <dbReference type="ARBA" id="ARBA00023141"/>
    </source>
</evidence>
<dbReference type="Proteomes" id="UP000198461">
    <property type="component" value="Unassembled WGS sequence"/>
</dbReference>
<name>A0A1N6ESF2_9GAMM</name>
<feature type="active site" description="Proton acceptor" evidence="9">
    <location>
        <position position="49"/>
    </location>
</feature>
<dbReference type="AlphaFoldDB" id="A0A1N6ESF2"/>
<dbReference type="SUPFAM" id="SSF51366">
    <property type="entry name" value="Ribulose-phoshate binding barrel"/>
    <property type="match status" value="1"/>
</dbReference>
<dbReference type="OrthoDB" id="9804578at2"/>
<evidence type="ECO:0000256" key="5">
    <source>
        <dbReference type="ARBA" id="ARBA00022822"/>
    </source>
</evidence>
<dbReference type="InterPro" id="IPR018204">
    <property type="entry name" value="Trp_synthase_alpha_AS"/>
</dbReference>
<dbReference type="InterPro" id="IPR002028">
    <property type="entry name" value="Trp_synthase_suA"/>
</dbReference>
<evidence type="ECO:0000256" key="4">
    <source>
        <dbReference type="ARBA" id="ARBA00022605"/>
    </source>
</evidence>
<dbReference type="FunFam" id="3.20.20.70:FF:000037">
    <property type="entry name" value="Tryptophan synthase alpha chain"/>
    <property type="match status" value="1"/>
</dbReference>
<organism evidence="11 12">
    <name type="scientific">Sulfurivirga caldicuralii</name>
    <dbReference type="NCBI Taxonomy" id="364032"/>
    <lineage>
        <taxon>Bacteria</taxon>
        <taxon>Pseudomonadati</taxon>
        <taxon>Pseudomonadota</taxon>
        <taxon>Gammaproteobacteria</taxon>
        <taxon>Thiotrichales</taxon>
        <taxon>Piscirickettsiaceae</taxon>
        <taxon>Sulfurivirga</taxon>
    </lineage>
</organism>
<evidence type="ECO:0000256" key="10">
    <source>
        <dbReference type="RuleBase" id="RU003662"/>
    </source>
</evidence>
<dbReference type="InterPro" id="IPR011060">
    <property type="entry name" value="RibuloseP-bd_barrel"/>
</dbReference>
<gene>
    <name evidence="9" type="primary">trpA</name>
    <name evidence="11" type="ORF">SAMN05443662_0747</name>
</gene>
<keyword evidence="4 9" id="KW-0028">Amino-acid biosynthesis</keyword>
<keyword evidence="6 9" id="KW-0057">Aromatic amino acid biosynthesis</keyword>
<protein>
    <recommendedName>
        <fullName evidence="9">Tryptophan synthase alpha chain</fullName>
        <ecNumber evidence="9">4.2.1.20</ecNumber>
    </recommendedName>
</protein>
<dbReference type="UniPathway" id="UPA00035">
    <property type="reaction ID" value="UER00044"/>
</dbReference>
<dbReference type="STRING" id="364032.SAMN05443662_0747"/>
<reference evidence="11 12" key="1">
    <citation type="submission" date="2016-11" db="EMBL/GenBank/DDBJ databases">
        <authorList>
            <person name="Jaros S."/>
            <person name="Januszkiewicz K."/>
            <person name="Wedrychowicz H."/>
        </authorList>
    </citation>
    <scope>NUCLEOTIDE SEQUENCE [LARGE SCALE GENOMIC DNA]</scope>
    <source>
        <strain evidence="11 12">DSM 17737</strain>
    </source>
</reference>
<dbReference type="GO" id="GO:0004834">
    <property type="term" value="F:tryptophan synthase activity"/>
    <property type="evidence" value="ECO:0007669"/>
    <property type="project" value="UniProtKB-UniRule"/>
</dbReference>
<sequence length="276" mass="29612">MSRIGQTFDRLKAAGRTALVPYITAGDPHPDYTVEMMHALVEAGADMLELGVPFSDPMADGPVIQKATERALAHGTSLAQVLEMVEQFRQRDDATPVILMGYANPIEAMGYVPFAVRAREVGVDGVLTVDIPPEEAEDGYYEALASEGLDRVFLAAPTTPVSRLAQIERLGSGFVYYVSLKGVTGADQLDAEDVATHVAQLREHVSLPVGIGFGIRNGERAEAMARLGDAVIVGSALVNEIEAVWHADKAAVIERLRAAMAPFRAGVDRADKEKQA</sequence>
<comment type="similarity">
    <text evidence="9 10">Belongs to the TrpA family.</text>
</comment>
<evidence type="ECO:0000256" key="3">
    <source>
        <dbReference type="ARBA" id="ARBA00011270"/>
    </source>
</evidence>
<keyword evidence="5 9" id="KW-0822">Tryptophan biosynthesis</keyword>
<comment type="pathway">
    <text evidence="2 9">Amino-acid biosynthesis; L-tryptophan biosynthesis; L-tryptophan from chorismate: step 5/5.</text>
</comment>
<dbReference type="PANTHER" id="PTHR43406">
    <property type="entry name" value="TRYPTOPHAN SYNTHASE, ALPHA CHAIN"/>
    <property type="match status" value="1"/>
</dbReference>
<accession>A0A1N6ESF2</accession>
<evidence type="ECO:0000313" key="12">
    <source>
        <dbReference type="Proteomes" id="UP000198461"/>
    </source>
</evidence>
<keyword evidence="12" id="KW-1185">Reference proteome</keyword>
<comment type="catalytic activity">
    <reaction evidence="8 9">
        <text>(1S,2R)-1-C-(indol-3-yl)glycerol 3-phosphate + L-serine = D-glyceraldehyde 3-phosphate + L-tryptophan + H2O</text>
        <dbReference type="Rhea" id="RHEA:10532"/>
        <dbReference type="ChEBI" id="CHEBI:15377"/>
        <dbReference type="ChEBI" id="CHEBI:33384"/>
        <dbReference type="ChEBI" id="CHEBI:57912"/>
        <dbReference type="ChEBI" id="CHEBI:58866"/>
        <dbReference type="ChEBI" id="CHEBI:59776"/>
        <dbReference type="EC" id="4.2.1.20"/>
    </reaction>
</comment>
<dbReference type="HAMAP" id="MF_00131">
    <property type="entry name" value="Trp_synth_alpha"/>
    <property type="match status" value="1"/>
</dbReference>
<dbReference type="NCBIfam" id="TIGR00262">
    <property type="entry name" value="trpA"/>
    <property type="match status" value="1"/>
</dbReference>
<dbReference type="Gene3D" id="3.20.20.70">
    <property type="entry name" value="Aldolase class I"/>
    <property type="match status" value="1"/>
</dbReference>
<evidence type="ECO:0000256" key="7">
    <source>
        <dbReference type="ARBA" id="ARBA00023239"/>
    </source>
</evidence>
<evidence type="ECO:0000313" key="11">
    <source>
        <dbReference type="EMBL" id="SIN85927.1"/>
    </source>
</evidence>
<keyword evidence="7 9" id="KW-0456">Lyase</keyword>
<evidence type="ECO:0000256" key="2">
    <source>
        <dbReference type="ARBA" id="ARBA00004733"/>
    </source>
</evidence>
<dbReference type="EMBL" id="FSRE01000002">
    <property type="protein sequence ID" value="SIN85927.1"/>
    <property type="molecule type" value="Genomic_DNA"/>
</dbReference>
<dbReference type="Pfam" id="PF00290">
    <property type="entry name" value="Trp_syntA"/>
    <property type="match status" value="1"/>
</dbReference>
<dbReference type="EC" id="4.2.1.20" evidence="9"/>
<evidence type="ECO:0000256" key="1">
    <source>
        <dbReference type="ARBA" id="ARBA00003365"/>
    </source>
</evidence>
<dbReference type="GO" id="GO:0005829">
    <property type="term" value="C:cytosol"/>
    <property type="evidence" value="ECO:0007669"/>
    <property type="project" value="TreeGrafter"/>
</dbReference>
<dbReference type="PROSITE" id="PS00167">
    <property type="entry name" value="TRP_SYNTHASE_ALPHA"/>
    <property type="match status" value="1"/>
</dbReference>
<comment type="function">
    <text evidence="1 9">The alpha subunit is responsible for the aldol cleavage of indoleglycerol phosphate to indole and glyceraldehyde 3-phosphate.</text>
</comment>
<dbReference type="RefSeq" id="WP_074201054.1">
    <property type="nucleotide sequence ID" value="NZ_FSRE01000002.1"/>
</dbReference>
<feature type="active site" description="Proton acceptor" evidence="9">
    <location>
        <position position="60"/>
    </location>
</feature>
<evidence type="ECO:0000256" key="9">
    <source>
        <dbReference type="HAMAP-Rule" id="MF_00131"/>
    </source>
</evidence>
<dbReference type="CDD" id="cd04724">
    <property type="entry name" value="Tryptophan_synthase_alpha"/>
    <property type="match status" value="1"/>
</dbReference>
<evidence type="ECO:0000256" key="8">
    <source>
        <dbReference type="ARBA" id="ARBA00049047"/>
    </source>
</evidence>